<name>A0ABX3YJQ6_9ACTN</name>
<dbReference type="RefSeq" id="WP_158101708.1">
    <property type="nucleotide sequence ID" value="NZ_MRYD01000088.1"/>
</dbReference>
<evidence type="ECO:0000313" key="3">
    <source>
        <dbReference type="Proteomes" id="UP000194266"/>
    </source>
</evidence>
<keyword evidence="3" id="KW-1185">Reference proteome</keyword>
<proteinExistence type="predicted"/>
<accession>A0ABX3YJQ6</accession>
<dbReference type="EMBL" id="MRYD01000088">
    <property type="protein sequence ID" value="OSZ59119.1"/>
    <property type="molecule type" value="Genomic_DNA"/>
</dbReference>
<gene>
    <name evidence="2" type="ORF">OQI_17935</name>
</gene>
<feature type="domain" description="Transposase IS701-like DDE" evidence="1">
    <location>
        <begin position="25"/>
        <end position="245"/>
    </location>
</feature>
<protein>
    <recommendedName>
        <fullName evidence="1">Transposase IS701-like DDE domain-containing protein</fullName>
    </recommendedName>
</protein>
<comment type="caution">
    <text evidence="2">The sequence shown here is derived from an EMBL/GenBank/DDBJ whole genome shotgun (WGS) entry which is preliminary data.</text>
</comment>
<dbReference type="PANTHER" id="PTHR33627">
    <property type="entry name" value="TRANSPOSASE"/>
    <property type="match status" value="1"/>
</dbReference>
<sequence length="393" mass="42044">MITTCPAGPSVARTGWSLTDFVHTVFGSLPRVDQQRWADVYLRGLLSTPGRKTMQRLAGQICGESSAGQALQQFITASPWDWHQPRSVLARLAARRLPDHAWVAGTFVSEKKGSSSVGVQRRFVPGLGATVNCQVGVGLFMVSRTEAIPVDWDLVLDGGWCEDAALRRRARIPDPVTGGSAWKRALEMAAGAGSAPWAQRTPLVADLTVTGDLAESAAGPASGPGEWLVRVRPDHPVVQHGPGTPPSLSAALTTAEQVIAAGGARFRVALSHLDTGSGPVRVRSALVRLPGRRATAPGGQPPVHRLFALDSPGGPAGAQYWLSSLRRRNAGYVFSLIRRQQLVADTLRELEEGYGLMDFEGRTYPGWHHHMTMVSAAYAYRRLTSGPAGCLSA</sequence>
<dbReference type="PANTHER" id="PTHR33627:SF1">
    <property type="entry name" value="TRANSPOSASE"/>
    <property type="match status" value="1"/>
</dbReference>
<reference evidence="2 3" key="1">
    <citation type="submission" date="2016-12" db="EMBL/GenBank/DDBJ databases">
        <title>Genome Mining:The Detection of Biosynthetic Gene Clusters to Aid in the Expression of Curamycin A produced by Streptomyces sp. strain CZA14.</title>
        <authorList>
            <person name="Durrell K.A."/>
            <person name="Kirby B.M."/>
            <person name="Khan W."/>
            <person name="Mthethwa T."/>
            <person name="Le Roes-Hill M."/>
        </authorList>
    </citation>
    <scope>NUCLEOTIDE SEQUENCE [LARGE SCALE GENOMIC DNA]</scope>
    <source>
        <strain evidence="2 3">CZA14</strain>
    </source>
</reference>
<dbReference type="InterPro" id="IPR039365">
    <property type="entry name" value="IS701-like"/>
</dbReference>
<evidence type="ECO:0000259" key="1">
    <source>
        <dbReference type="Pfam" id="PF13546"/>
    </source>
</evidence>
<organism evidence="2 3">
    <name type="scientific">Streptomyces pharetrae CZA14</name>
    <dbReference type="NCBI Taxonomy" id="1144883"/>
    <lineage>
        <taxon>Bacteria</taxon>
        <taxon>Bacillati</taxon>
        <taxon>Actinomycetota</taxon>
        <taxon>Actinomycetes</taxon>
        <taxon>Kitasatosporales</taxon>
        <taxon>Streptomycetaceae</taxon>
        <taxon>Streptomyces</taxon>
    </lineage>
</organism>
<dbReference type="InterPro" id="IPR038721">
    <property type="entry name" value="IS701-like_DDE_dom"/>
</dbReference>
<evidence type="ECO:0000313" key="2">
    <source>
        <dbReference type="EMBL" id="OSZ59119.1"/>
    </source>
</evidence>
<dbReference type="Pfam" id="PF13546">
    <property type="entry name" value="DDE_5"/>
    <property type="match status" value="1"/>
</dbReference>
<dbReference type="Proteomes" id="UP000194266">
    <property type="component" value="Unassembled WGS sequence"/>
</dbReference>